<dbReference type="AlphaFoldDB" id="A0A6G0YAS0"/>
<reference evidence="1 2" key="1">
    <citation type="submission" date="2019-08" db="EMBL/GenBank/DDBJ databases">
        <title>Whole genome of Aphis craccivora.</title>
        <authorList>
            <person name="Voronova N.V."/>
            <person name="Shulinski R.S."/>
            <person name="Bandarenka Y.V."/>
            <person name="Zhorov D.G."/>
            <person name="Warner D."/>
        </authorList>
    </citation>
    <scope>NUCLEOTIDE SEQUENCE [LARGE SCALE GENOMIC DNA]</scope>
    <source>
        <strain evidence="1">180601</strain>
        <tissue evidence="1">Whole Body</tissue>
    </source>
</reference>
<organism evidence="1 2">
    <name type="scientific">Aphis craccivora</name>
    <name type="common">Cowpea aphid</name>
    <dbReference type="NCBI Taxonomy" id="307492"/>
    <lineage>
        <taxon>Eukaryota</taxon>
        <taxon>Metazoa</taxon>
        <taxon>Ecdysozoa</taxon>
        <taxon>Arthropoda</taxon>
        <taxon>Hexapoda</taxon>
        <taxon>Insecta</taxon>
        <taxon>Pterygota</taxon>
        <taxon>Neoptera</taxon>
        <taxon>Paraneoptera</taxon>
        <taxon>Hemiptera</taxon>
        <taxon>Sternorrhyncha</taxon>
        <taxon>Aphidomorpha</taxon>
        <taxon>Aphidoidea</taxon>
        <taxon>Aphididae</taxon>
        <taxon>Aphidini</taxon>
        <taxon>Aphis</taxon>
        <taxon>Aphis</taxon>
    </lineage>
</organism>
<keyword evidence="2" id="KW-1185">Reference proteome</keyword>
<dbReference type="SUPFAM" id="SSF53098">
    <property type="entry name" value="Ribonuclease H-like"/>
    <property type="match status" value="1"/>
</dbReference>
<name>A0A6G0YAS0_APHCR</name>
<proteinExistence type="predicted"/>
<accession>A0A6G0YAS0</accession>
<sequence>MGTITIVRQQRPIYEERAFSYAFYTRILAKLLKLTAGTVKQTSISNFVQTDKNLKLKTQTQRVEIKIAAFISKHNIAFLAADHLPGLLQECFSDSKIVKGISTKWTETTAIIKNVIGSSAKEELVESLKINKFSVLTDESTDIGTVKTSCVVVRKIVSNFLDLHPVFNSLNPCSATAEKVSNDDTIQLIDDQWKRLPLLLSKIPDEESFLKLPIDEFCINKYSDDFSELKVFALDVLSLPHSNADWEKVFSTVNCVKTKFRNRLITDFICGVKQMSSIR</sequence>
<dbReference type="PANTHER" id="PTHR37162:SF1">
    <property type="entry name" value="BED-TYPE DOMAIN-CONTAINING PROTEIN"/>
    <property type="match status" value="1"/>
</dbReference>
<evidence type="ECO:0000313" key="1">
    <source>
        <dbReference type="EMBL" id="KAF0752250.1"/>
    </source>
</evidence>
<gene>
    <name evidence="1" type="ORF">FWK35_00016622</name>
</gene>
<dbReference type="PANTHER" id="PTHR37162">
    <property type="entry name" value="HAT FAMILY DIMERISATION DOMAINCONTAINING PROTEIN-RELATED"/>
    <property type="match status" value="1"/>
</dbReference>
<comment type="caution">
    <text evidence="1">The sequence shown here is derived from an EMBL/GenBank/DDBJ whole genome shotgun (WGS) entry which is preliminary data.</text>
</comment>
<dbReference type="InterPro" id="IPR012337">
    <property type="entry name" value="RNaseH-like_sf"/>
</dbReference>
<dbReference type="OrthoDB" id="6608221at2759"/>
<evidence type="ECO:0000313" key="2">
    <source>
        <dbReference type="Proteomes" id="UP000478052"/>
    </source>
</evidence>
<dbReference type="EMBL" id="VUJU01005113">
    <property type="protein sequence ID" value="KAF0752250.1"/>
    <property type="molecule type" value="Genomic_DNA"/>
</dbReference>
<dbReference type="Proteomes" id="UP000478052">
    <property type="component" value="Unassembled WGS sequence"/>
</dbReference>
<protein>
    <submittedName>
        <fullName evidence="1">Uncharacterized protein</fullName>
    </submittedName>
</protein>